<comment type="caution">
    <text evidence="2">The sequence shown here is derived from an EMBL/GenBank/DDBJ whole genome shotgun (WGS) entry which is preliminary data.</text>
</comment>
<sequence length="138" mass="15032">MQRHNDRQRWASIFALLAVLLTGAAQAASGSWVAQVPGMMVAMSDRQSTSQQAVPPLDAPVQSGAINRIQWRFQHPPGQTVNAWLCQSERCTALTGMRGRTQAFAGEPAAAALHFRFTLPAGKPPVRVHGMQVIVNYQ</sequence>
<feature type="chain" id="PRO_5046546160" evidence="1">
    <location>
        <begin position="28"/>
        <end position="138"/>
    </location>
</feature>
<dbReference type="InterPro" id="IPR009420">
    <property type="entry name" value="FlhE"/>
</dbReference>
<dbReference type="Pfam" id="PF06366">
    <property type="entry name" value="FlhE"/>
    <property type="match status" value="1"/>
</dbReference>
<protein>
    <submittedName>
        <fullName evidence="2">Flagellar protein FlhE</fullName>
    </submittedName>
</protein>
<dbReference type="EMBL" id="JAMJPJ010000004">
    <property type="protein sequence ID" value="MCL7929256.1"/>
    <property type="molecule type" value="Genomic_DNA"/>
</dbReference>
<keyword evidence="2" id="KW-0966">Cell projection</keyword>
<gene>
    <name evidence="2" type="ORF">M8006_04535</name>
</gene>
<evidence type="ECO:0000313" key="3">
    <source>
        <dbReference type="Proteomes" id="UP001165308"/>
    </source>
</evidence>
<reference evidence="2" key="1">
    <citation type="submission" date="2022-05" db="EMBL/GenBank/DDBJ databases">
        <title>Halomonas geminus sp. nov. and Halomonas llamarensis sp. nov. isolated from high-altitude salars of the Atacama Desert.</title>
        <authorList>
            <person name="Hintersatz C."/>
            <person name="Rojas L.A."/>
            <person name="Wei T.-S."/>
            <person name="Kutschke S."/>
            <person name="Lehmann F."/>
            <person name="Jain R."/>
            <person name="Pollmann K."/>
        </authorList>
    </citation>
    <scope>NUCLEOTIDE SEQUENCE</scope>
    <source>
        <strain evidence="2">ATCHA</strain>
    </source>
</reference>
<dbReference type="Proteomes" id="UP001165308">
    <property type="component" value="Unassembled WGS sequence"/>
</dbReference>
<keyword evidence="1" id="KW-0732">Signal</keyword>
<organism evidence="2 3">
    <name type="scientific">Halomonas llamarensis</name>
    <dbReference type="NCBI Taxonomy" id="2945104"/>
    <lineage>
        <taxon>Bacteria</taxon>
        <taxon>Pseudomonadati</taxon>
        <taxon>Pseudomonadota</taxon>
        <taxon>Gammaproteobacteria</taxon>
        <taxon>Oceanospirillales</taxon>
        <taxon>Halomonadaceae</taxon>
        <taxon>Halomonas</taxon>
    </lineage>
</organism>
<accession>A0ABT0SNP0</accession>
<keyword evidence="2" id="KW-0969">Cilium</keyword>
<dbReference type="RefSeq" id="WP_250080272.1">
    <property type="nucleotide sequence ID" value="NZ_JAMJPJ010000004.1"/>
</dbReference>
<evidence type="ECO:0000313" key="2">
    <source>
        <dbReference type="EMBL" id="MCL7929256.1"/>
    </source>
</evidence>
<proteinExistence type="predicted"/>
<feature type="signal peptide" evidence="1">
    <location>
        <begin position="1"/>
        <end position="27"/>
    </location>
</feature>
<evidence type="ECO:0000256" key="1">
    <source>
        <dbReference type="SAM" id="SignalP"/>
    </source>
</evidence>
<keyword evidence="3" id="KW-1185">Reference proteome</keyword>
<name>A0ABT0SNP0_9GAMM</name>
<keyword evidence="2" id="KW-0282">Flagellum</keyword>